<feature type="domain" description="Reverse transcriptase/retrotransposon-derived protein RNase H-like" evidence="2">
    <location>
        <begin position="335"/>
        <end position="418"/>
    </location>
</feature>
<comment type="caution">
    <text evidence="3">The sequence shown here is derived from an EMBL/GenBank/DDBJ whole genome shotgun (WGS) entry which is preliminary data.</text>
</comment>
<dbReference type="Gene3D" id="3.30.70.270">
    <property type="match status" value="1"/>
</dbReference>
<organism evidence="3 4">
    <name type="scientific">Portunus trituberculatus</name>
    <name type="common">Swimming crab</name>
    <name type="synonym">Neptunus trituberculatus</name>
    <dbReference type="NCBI Taxonomy" id="210409"/>
    <lineage>
        <taxon>Eukaryota</taxon>
        <taxon>Metazoa</taxon>
        <taxon>Ecdysozoa</taxon>
        <taxon>Arthropoda</taxon>
        <taxon>Crustacea</taxon>
        <taxon>Multicrustacea</taxon>
        <taxon>Malacostraca</taxon>
        <taxon>Eumalacostraca</taxon>
        <taxon>Eucarida</taxon>
        <taxon>Decapoda</taxon>
        <taxon>Pleocyemata</taxon>
        <taxon>Brachyura</taxon>
        <taxon>Eubrachyura</taxon>
        <taxon>Portunoidea</taxon>
        <taxon>Portunidae</taxon>
        <taxon>Portuninae</taxon>
        <taxon>Portunus</taxon>
    </lineage>
</organism>
<dbReference type="Gene3D" id="4.10.60.10">
    <property type="entry name" value="Zinc finger, CCHC-type"/>
    <property type="match status" value="1"/>
</dbReference>
<dbReference type="InterPro" id="IPR043128">
    <property type="entry name" value="Rev_trsase/Diguanyl_cyclase"/>
</dbReference>
<evidence type="ECO:0000313" key="3">
    <source>
        <dbReference type="EMBL" id="MPC58125.1"/>
    </source>
</evidence>
<evidence type="ECO:0000256" key="1">
    <source>
        <dbReference type="SAM" id="Phobius"/>
    </source>
</evidence>
<keyword evidence="4" id="KW-1185">Reference proteome</keyword>
<dbReference type="Proteomes" id="UP000324222">
    <property type="component" value="Unassembled WGS sequence"/>
</dbReference>
<protein>
    <submittedName>
        <fullName evidence="3">Retrovirus-related Pol polyprotein from transposon opus</fullName>
    </submittedName>
</protein>
<dbReference type="PANTHER" id="PTHR37984:SF9">
    <property type="entry name" value="INTEGRASE CATALYTIC DOMAIN-CONTAINING PROTEIN"/>
    <property type="match status" value="1"/>
</dbReference>
<name>A0A5B7GL23_PORTR</name>
<dbReference type="InterPro" id="IPR050951">
    <property type="entry name" value="Retrovirus_Pol_polyprotein"/>
</dbReference>
<feature type="transmembrane region" description="Helical" evidence="1">
    <location>
        <begin position="295"/>
        <end position="313"/>
    </location>
</feature>
<sequence length="596" mass="68728">MQKTTALNEKGTVKCDNCKKIESLARYSQCPVRQSQCWSCGKLGHWAVSHCSVWFKKVQKCEEEEATLSWSDKKYLRWLTCQVVISVEGQERTLCLQVDTEHFKGAKVKMTTTKLYGLGRSPLVVGILLATVRVNGRQLRALPAIKGYQQKVVLKAAATPVRHKMGKLPLSVREVSTELQHLAEQGVIECIDAPERIKRVPFGLALEGAAFQKLLNKLLESIPDWQHYLDNIVCTRQTQQEHDERLMLVMKRLWDAQINFCGYRVSRDGIYPHRFHMWSAVDAPPPTNIRDLKRFLVWLFFSFFNLYLVMPVLSAQWGNYRRRTHHLRGHQKWVRFMALKRKISTCLSLMAYNFQLLTIVTTDSSDKEISVVLSQKEDSRKERAIFVLEPPTTTPSEQKYSVTEDALAVVCAVERLKLLLGVDALLRLPVTEDIEEEEEEYETVALLDDKDAITDQEIQESVSTDEEILTLKEYLRQGFPESAKQCPQVIPTYFQFRHEGKAPRTDTSPPGYRATPYCTTSVSPAKMLHGQAMCLELPVFTPCSTDERKLKQRVKRQQERNRRLYNGRYSVRAPTFRARDYVHVRRKGHIPKTPPR</sequence>
<accession>A0A5B7GL23</accession>
<dbReference type="InterPro" id="IPR041577">
    <property type="entry name" value="RT_RNaseH_2"/>
</dbReference>
<dbReference type="GO" id="GO:0071897">
    <property type="term" value="P:DNA biosynthetic process"/>
    <property type="evidence" value="ECO:0007669"/>
    <property type="project" value="UniProtKB-ARBA"/>
</dbReference>
<evidence type="ECO:0000259" key="2">
    <source>
        <dbReference type="Pfam" id="PF17919"/>
    </source>
</evidence>
<dbReference type="Pfam" id="PF17919">
    <property type="entry name" value="RT_RNaseH_2"/>
    <property type="match status" value="1"/>
</dbReference>
<dbReference type="EMBL" id="VSRR010015397">
    <property type="protein sequence ID" value="MPC58125.1"/>
    <property type="molecule type" value="Genomic_DNA"/>
</dbReference>
<keyword evidence="1" id="KW-0812">Transmembrane</keyword>
<dbReference type="InterPro" id="IPR043502">
    <property type="entry name" value="DNA/RNA_pol_sf"/>
</dbReference>
<proteinExistence type="predicted"/>
<keyword evidence="1" id="KW-0472">Membrane</keyword>
<dbReference type="OrthoDB" id="6380665at2759"/>
<dbReference type="SUPFAM" id="SSF56672">
    <property type="entry name" value="DNA/RNA polymerases"/>
    <property type="match status" value="1"/>
</dbReference>
<evidence type="ECO:0000313" key="4">
    <source>
        <dbReference type="Proteomes" id="UP000324222"/>
    </source>
</evidence>
<keyword evidence="1" id="KW-1133">Transmembrane helix</keyword>
<reference evidence="3 4" key="1">
    <citation type="submission" date="2019-05" db="EMBL/GenBank/DDBJ databases">
        <title>Another draft genome of Portunus trituberculatus and its Hox gene families provides insights of decapod evolution.</title>
        <authorList>
            <person name="Jeong J.-H."/>
            <person name="Song I."/>
            <person name="Kim S."/>
            <person name="Choi T."/>
            <person name="Kim D."/>
            <person name="Ryu S."/>
            <person name="Kim W."/>
        </authorList>
    </citation>
    <scope>NUCLEOTIDE SEQUENCE [LARGE SCALE GENOMIC DNA]</scope>
    <source>
        <tissue evidence="3">Muscle</tissue>
    </source>
</reference>
<dbReference type="PANTHER" id="PTHR37984">
    <property type="entry name" value="PROTEIN CBG26694"/>
    <property type="match status" value="1"/>
</dbReference>
<gene>
    <name evidence="3" type="primary">pol_7</name>
    <name evidence="3" type="ORF">E2C01_052120</name>
</gene>
<dbReference type="AlphaFoldDB" id="A0A5B7GL23"/>